<accession>A0ABS2MT69</accession>
<evidence type="ECO:0000313" key="1">
    <source>
        <dbReference type="EMBL" id="MBM7562613.1"/>
    </source>
</evidence>
<dbReference type="InterPro" id="IPR027417">
    <property type="entry name" value="P-loop_NTPase"/>
</dbReference>
<dbReference type="RefSeq" id="WP_204665042.1">
    <property type="nucleotide sequence ID" value="NZ_JAFBDT010000023.1"/>
</dbReference>
<protein>
    <submittedName>
        <fullName evidence="1">Uncharacterized protein</fullName>
    </submittedName>
</protein>
<dbReference type="Gene3D" id="3.40.50.300">
    <property type="entry name" value="P-loop containing nucleotide triphosphate hydrolases"/>
    <property type="match status" value="1"/>
</dbReference>
<dbReference type="SUPFAM" id="SSF52540">
    <property type="entry name" value="P-loop containing nucleoside triphosphate hydrolases"/>
    <property type="match status" value="1"/>
</dbReference>
<keyword evidence="2" id="KW-1185">Reference proteome</keyword>
<comment type="caution">
    <text evidence="1">The sequence shown here is derived from an EMBL/GenBank/DDBJ whole genome shotgun (WGS) entry which is preliminary data.</text>
</comment>
<proteinExistence type="predicted"/>
<reference evidence="1 2" key="1">
    <citation type="submission" date="2021-01" db="EMBL/GenBank/DDBJ databases">
        <title>Genomic Encyclopedia of Type Strains, Phase IV (KMG-IV): sequencing the most valuable type-strain genomes for metagenomic binning, comparative biology and taxonomic classification.</title>
        <authorList>
            <person name="Goeker M."/>
        </authorList>
    </citation>
    <scope>NUCLEOTIDE SEQUENCE [LARGE SCALE GENOMIC DNA]</scope>
    <source>
        <strain evidence="1 2">DSM 24436</strain>
    </source>
</reference>
<dbReference type="Proteomes" id="UP000767854">
    <property type="component" value="Unassembled WGS sequence"/>
</dbReference>
<gene>
    <name evidence="1" type="ORF">JOC49_002174</name>
</gene>
<evidence type="ECO:0000313" key="2">
    <source>
        <dbReference type="Proteomes" id="UP000767854"/>
    </source>
</evidence>
<sequence length="335" mass="38494">MILYLASNDNINTIDFLADEAGMVIKKLSGTFNLNQFVLNDMRSFTHYSFLILDYDALTDSDDEIIEAISAFKRMYSSRVVLIMNQDKRLENLIYRLIECDVTNHVFNEDVDELKTDVLKAVSDLGISKREIQGKISQVFGITDYRIEKYDFPKENIKIGVAGTMNRVGTTTMALNLTSYLSSIGAKVCYVEANKNGQLKHMFEGVELKADGFLVNGVRYLTLDSLNDESFDFIIYDMGVVDMRIRHAMINNCDEAFLCTTYKSYEKGQVKKAFMLLTDDEYKLFSNFTSESEQKEILELNKTVYKLGYIPNQFDIEVNSELWLEVLNDYMKSND</sequence>
<name>A0ABS2MT69_9FIRM</name>
<dbReference type="EMBL" id="JAFBDT010000023">
    <property type="protein sequence ID" value="MBM7562613.1"/>
    <property type="molecule type" value="Genomic_DNA"/>
</dbReference>
<organism evidence="1 2">
    <name type="scientific">Fusibacter tunisiensis</name>
    <dbReference type="NCBI Taxonomy" id="1008308"/>
    <lineage>
        <taxon>Bacteria</taxon>
        <taxon>Bacillati</taxon>
        <taxon>Bacillota</taxon>
        <taxon>Clostridia</taxon>
        <taxon>Eubacteriales</taxon>
        <taxon>Eubacteriales Family XII. Incertae Sedis</taxon>
        <taxon>Fusibacter</taxon>
    </lineage>
</organism>